<keyword evidence="2" id="KW-1185">Reference proteome</keyword>
<accession>A0A552U8H7</accession>
<name>A0A552U8H7_9SPHN</name>
<dbReference type="Proteomes" id="UP000317894">
    <property type="component" value="Unassembled WGS sequence"/>
</dbReference>
<dbReference type="EMBL" id="VJWA01000002">
    <property type="protein sequence ID" value="TRW14520.1"/>
    <property type="molecule type" value="Genomic_DNA"/>
</dbReference>
<dbReference type="AlphaFoldDB" id="A0A552U8H7"/>
<evidence type="ECO:0000313" key="2">
    <source>
        <dbReference type="Proteomes" id="UP000317894"/>
    </source>
</evidence>
<evidence type="ECO:0000313" key="1">
    <source>
        <dbReference type="EMBL" id="TRW14520.1"/>
    </source>
</evidence>
<proteinExistence type="predicted"/>
<organism evidence="1 2">
    <name type="scientific">Glacieibacterium frigidum</name>
    <dbReference type="NCBI Taxonomy" id="2593303"/>
    <lineage>
        <taxon>Bacteria</taxon>
        <taxon>Pseudomonadati</taxon>
        <taxon>Pseudomonadota</taxon>
        <taxon>Alphaproteobacteria</taxon>
        <taxon>Sphingomonadales</taxon>
        <taxon>Sphingosinicellaceae</taxon>
        <taxon>Glacieibacterium</taxon>
    </lineage>
</organism>
<comment type="caution">
    <text evidence="1">The sequence shown here is derived from an EMBL/GenBank/DDBJ whole genome shotgun (WGS) entry which is preliminary data.</text>
</comment>
<dbReference type="RefSeq" id="WP_144237725.1">
    <property type="nucleotide sequence ID" value="NZ_VJWA01000002.1"/>
</dbReference>
<reference evidence="1 2" key="1">
    <citation type="submission" date="2019-07" db="EMBL/GenBank/DDBJ databases">
        <title>Novel species isolated from glacier.</title>
        <authorList>
            <person name="Liu Q."/>
            <person name="Xin Y.-H."/>
        </authorList>
    </citation>
    <scope>NUCLEOTIDE SEQUENCE [LARGE SCALE GENOMIC DNA]</scope>
    <source>
        <strain evidence="1 2">LB1R16</strain>
    </source>
</reference>
<sequence>MAKTDGLAEVLVALAANSATLIERARASGIFKQPETVDATVTPAPAPAAAAATATDASTKALQDIIVQQAMRIHALEAEVLRLTPAA</sequence>
<protein>
    <submittedName>
        <fullName evidence="1">Uncharacterized protein</fullName>
    </submittedName>
</protein>
<gene>
    <name evidence="1" type="ORF">FMM06_12520</name>
</gene>